<dbReference type="Proteomes" id="UP001053296">
    <property type="component" value="Chromosome"/>
</dbReference>
<keyword evidence="1" id="KW-0597">Phosphoprotein</keyword>
<protein>
    <recommendedName>
        <fullName evidence="7">PAS domain S-box-containing protein</fullName>
    </recommendedName>
</protein>
<dbReference type="Gene3D" id="3.30.450.20">
    <property type="entry name" value="PAS domain"/>
    <property type="match status" value="1"/>
</dbReference>
<dbReference type="SUPFAM" id="SSF52091">
    <property type="entry name" value="SpoIIaa-like"/>
    <property type="match status" value="1"/>
</dbReference>
<gene>
    <name evidence="5" type="ORF">PSDVSF_01000</name>
</gene>
<dbReference type="SUPFAM" id="SSF55785">
    <property type="entry name" value="PYP-like sensor domain (PAS domain)"/>
    <property type="match status" value="1"/>
</dbReference>
<dbReference type="PROSITE" id="PS50112">
    <property type="entry name" value="PAS"/>
    <property type="match status" value="1"/>
</dbReference>
<proteinExistence type="predicted"/>
<dbReference type="PANTHER" id="PTHR33745">
    <property type="entry name" value="RSBT ANTAGONIST PROTEIN RSBS-RELATED"/>
    <property type="match status" value="1"/>
</dbReference>
<dbReference type="InterPro" id="IPR000014">
    <property type="entry name" value="PAS"/>
</dbReference>
<dbReference type="CDD" id="cd00130">
    <property type="entry name" value="PAS"/>
    <property type="match status" value="1"/>
</dbReference>
<dbReference type="PROSITE" id="PS50801">
    <property type="entry name" value="STAS"/>
    <property type="match status" value="1"/>
</dbReference>
<feature type="domain" description="STAS" evidence="4">
    <location>
        <begin position="146"/>
        <end position="257"/>
    </location>
</feature>
<organism evidence="5 6">
    <name type="scientific">Pseudodesulfovibrio sediminis</name>
    <dbReference type="NCBI Taxonomy" id="2810563"/>
    <lineage>
        <taxon>Bacteria</taxon>
        <taxon>Pseudomonadati</taxon>
        <taxon>Thermodesulfobacteriota</taxon>
        <taxon>Desulfovibrionia</taxon>
        <taxon>Desulfovibrionales</taxon>
        <taxon>Desulfovibrionaceae</taxon>
    </lineage>
</organism>
<dbReference type="InterPro" id="IPR013656">
    <property type="entry name" value="PAS_4"/>
</dbReference>
<dbReference type="RefSeq" id="WP_229592510.1">
    <property type="nucleotide sequence ID" value="NZ_AP024485.1"/>
</dbReference>
<evidence type="ECO:0000313" key="5">
    <source>
        <dbReference type="EMBL" id="BCS86858.1"/>
    </source>
</evidence>
<name>A0ABN6ELE9_9BACT</name>
<dbReference type="InterPro" id="IPR000700">
    <property type="entry name" value="PAS-assoc_C"/>
</dbReference>
<reference evidence="5" key="1">
    <citation type="journal article" date="2022" name="Arch. Microbiol.">
        <title>Pseudodesulfovibrio sediminis sp. nov., a mesophilic and neutrophilic sulfate-reducing bacterium isolated from sediment of a brackish lake.</title>
        <authorList>
            <person name="Takahashi A."/>
            <person name="Kojima H."/>
            <person name="Watanabe M."/>
            <person name="Fukui M."/>
        </authorList>
    </citation>
    <scope>NUCLEOTIDE SEQUENCE</scope>
    <source>
        <strain evidence="5">SF6</strain>
    </source>
</reference>
<evidence type="ECO:0008006" key="7">
    <source>
        <dbReference type="Google" id="ProtNLM"/>
    </source>
</evidence>
<dbReference type="InterPro" id="IPR036513">
    <property type="entry name" value="STAS_dom_sf"/>
</dbReference>
<evidence type="ECO:0000256" key="1">
    <source>
        <dbReference type="ARBA" id="ARBA00022553"/>
    </source>
</evidence>
<dbReference type="EMBL" id="AP024485">
    <property type="protein sequence ID" value="BCS86858.1"/>
    <property type="molecule type" value="Genomic_DNA"/>
</dbReference>
<evidence type="ECO:0000313" key="6">
    <source>
        <dbReference type="Proteomes" id="UP001053296"/>
    </source>
</evidence>
<sequence length="269" mass="29554">MTDKKKISAQKMNVDLATQVLNQLPTPVFAVNNDMEIIFMNKPGQDLLGMELDDILGSHCYTLMQSHHCETPECRMQLARETGKTCTARNEINIDGRLTPIEYTAAPLFDDNGELIGGLEYAIDITERVRDEKRLREQSRTIQEISTPAISLWDGIVVLPVLGVVDSLRAKQMMNTMLLKIKETSAKTIILDIQGVAAVDTAVANHLIKITKATKLMGCRCIISGMSPAVAESLVHLGIDLGDVATNSTLRDALGDAFTLMSLEVKKTK</sequence>
<dbReference type="InterPro" id="IPR002645">
    <property type="entry name" value="STAS_dom"/>
</dbReference>
<keyword evidence="6" id="KW-1185">Reference proteome</keyword>
<evidence type="ECO:0000259" key="2">
    <source>
        <dbReference type="PROSITE" id="PS50112"/>
    </source>
</evidence>
<dbReference type="NCBIfam" id="TIGR00229">
    <property type="entry name" value="sensory_box"/>
    <property type="match status" value="1"/>
</dbReference>
<evidence type="ECO:0000259" key="3">
    <source>
        <dbReference type="PROSITE" id="PS50113"/>
    </source>
</evidence>
<dbReference type="InterPro" id="IPR035965">
    <property type="entry name" value="PAS-like_dom_sf"/>
</dbReference>
<evidence type="ECO:0000259" key="4">
    <source>
        <dbReference type="PROSITE" id="PS50801"/>
    </source>
</evidence>
<dbReference type="PROSITE" id="PS50113">
    <property type="entry name" value="PAC"/>
    <property type="match status" value="1"/>
</dbReference>
<dbReference type="Pfam" id="PF01740">
    <property type="entry name" value="STAS"/>
    <property type="match status" value="1"/>
</dbReference>
<dbReference type="CDD" id="cd07041">
    <property type="entry name" value="STAS_RsbR_RsbS_like"/>
    <property type="match status" value="1"/>
</dbReference>
<dbReference type="Gene3D" id="3.30.750.24">
    <property type="entry name" value="STAS domain"/>
    <property type="match status" value="1"/>
</dbReference>
<dbReference type="InterPro" id="IPR051932">
    <property type="entry name" value="Bact_StressResp_Reg"/>
</dbReference>
<feature type="domain" description="PAC" evidence="3">
    <location>
        <begin position="85"/>
        <end position="137"/>
    </location>
</feature>
<feature type="domain" description="PAS" evidence="2">
    <location>
        <begin position="13"/>
        <end position="57"/>
    </location>
</feature>
<dbReference type="Pfam" id="PF08448">
    <property type="entry name" value="PAS_4"/>
    <property type="match status" value="1"/>
</dbReference>
<dbReference type="PANTHER" id="PTHR33745:SF3">
    <property type="entry name" value="RSBT CO-ANTAGONIST PROTEIN RSBRC"/>
    <property type="match status" value="1"/>
</dbReference>
<dbReference type="SMART" id="SM00091">
    <property type="entry name" value="PAS"/>
    <property type="match status" value="1"/>
</dbReference>
<accession>A0ABN6ELE9</accession>